<dbReference type="GO" id="GO:0006357">
    <property type="term" value="P:regulation of transcription by RNA polymerase II"/>
    <property type="evidence" value="ECO:0007669"/>
    <property type="project" value="TreeGrafter"/>
</dbReference>
<dbReference type="InterPro" id="IPR001650">
    <property type="entry name" value="Helicase_C-like"/>
</dbReference>
<dbReference type="GO" id="GO:0006289">
    <property type="term" value="P:nucleotide-excision repair"/>
    <property type="evidence" value="ECO:0007669"/>
    <property type="project" value="InterPro"/>
</dbReference>
<dbReference type="InterPro" id="IPR004595">
    <property type="entry name" value="TFIIH_C1-like_dom"/>
</dbReference>
<evidence type="ECO:0000256" key="4">
    <source>
        <dbReference type="ARBA" id="ARBA00022741"/>
    </source>
</evidence>
<comment type="caution">
    <text evidence="15">The sequence shown here is derived from an EMBL/GenBank/DDBJ whole genome shotgun (WGS) entry which is preliminary data.</text>
</comment>
<dbReference type="GO" id="GO:0000439">
    <property type="term" value="C:transcription factor TFIIH core complex"/>
    <property type="evidence" value="ECO:0007669"/>
    <property type="project" value="InterPro"/>
</dbReference>
<dbReference type="NCBIfam" id="TIGR00622">
    <property type="entry name" value="ssl1"/>
    <property type="match status" value="1"/>
</dbReference>
<keyword evidence="12" id="KW-0539">Nucleus</keyword>
<dbReference type="PROSITE" id="PS51192">
    <property type="entry name" value="HELICASE_ATP_BIND_1"/>
    <property type="match status" value="1"/>
</dbReference>
<evidence type="ECO:0008006" key="17">
    <source>
        <dbReference type="Google" id="ProtNLM"/>
    </source>
</evidence>
<evidence type="ECO:0000259" key="13">
    <source>
        <dbReference type="PROSITE" id="PS51192"/>
    </source>
</evidence>
<evidence type="ECO:0000256" key="8">
    <source>
        <dbReference type="ARBA" id="ARBA00022840"/>
    </source>
</evidence>
<evidence type="ECO:0000256" key="6">
    <source>
        <dbReference type="ARBA" id="ARBA00022771"/>
    </source>
</evidence>
<protein>
    <recommendedName>
        <fullName evidence="17">RNA helicase</fullName>
    </recommendedName>
</protein>
<dbReference type="PANTHER" id="PTHR12695:SF2">
    <property type="entry name" value="GENERAL TRANSCRIPTION FACTOR IIH SUBUNIT 2-RELATED"/>
    <property type="match status" value="1"/>
</dbReference>
<feature type="domain" description="Helicase ATP-binding" evidence="13">
    <location>
        <begin position="74"/>
        <end position="259"/>
    </location>
</feature>
<accession>A0AAD9ILC0</accession>
<dbReference type="InterPro" id="IPR013083">
    <property type="entry name" value="Znf_RING/FYVE/PHD"/>
</dbReference>
<keyword evidence="11" id="KW-0234">DNA repair</keyword>
<reference evidence="15" key="1">
    <citation type="submission" date="2021-01" db="EMBL/GenBank/DDBJ databases">
        <authorList>
            <person name="Eckstrom K.M.E."/>
        </authorList>
    </citation>
    <scope>NUCLEOTIDE SEQUENCE</scope>
    <source>
        <strain evidence="15">UVCC 0001</strain>
    </source>
</reference>
<keyword evidence="7" id="KW-0862">Zinc</keyword>
<dbReference type="InterPro" id="IPR011545">
    <property type="entry name" value="DEAD/DEAH_box_helicase_dom"/>
</dbReference>
<dbReference type="SUPFAM" id="SSF53300">
    <property type="entry name" value="vWA-like"/>
    <property type="match status" value="1"/>
</dbReference>
<dbReference type="InterPro" id="IPR007198">
    <property type="entry name" value="Ssl1-like"/>
</dbReference>
<keyword evidence="3" id="KW-0479">Metal-binding</keyword>
<dbReference type="GO" id="GO:0006351">
    <property type="term" value="P:DNA-templated transcription"/>
    <property type="evidence" value="ECO:0007669"/>
    <property type="project" value="InterPro"/>
</dbReference>
<dbReference type="SMART" id="SM00327">
    <property type="entry name" value="VWA"/>
    <property type="match status" value="1"/>
</dbReference>
<dbReference type="Pfam" id="PF00271">
    <property type="entry name" value="Helicase_C"/>
    <property type="match status" value="1"/>
</dbReference>
<evidence type="ECO:0000256" key="12">
    <source>
        <dbReference type="ARBA" id="ARBA00023242"/>
    </source>
</evidence>
<dbReference type="InterPro" id="IPR046349">
    <property type="entry name" value="C1-like_sf"/>
</dbReference>
<evidence type="ECO:0000256" key="11">
    <source>
        <dbReference type="ARBA" id="ARBA00023204"/>
    </source>
</evidence>
<comment type="similarity">
    <text evidence="2">Belongs to the GTF2H2 family.</text>
</comment>
<dbReference type="GO" id="GO:0008270">
    <property type="term" value="F:zinc ion binding"/>
    <property type="evidence" value="ECO:0007669"/>
    <property type="project" value="UniProtKB-KW"/>
</dbReference>
<dbReference type="FunFam" id="3.40.50.410:FF:000015">
    <property type="entry name" value="General transcription factor IIH subunit 2"/>
    <property type="match status" value="1"/>
</dbReference>
<keyword evidence="4" id="KW-0547">Nucleotide-binding</keyword>
<keyword evidence="5" id="KW-0227">DNA damage</keyword>
<name>A0AAD9ILC0_PROWI</name>
<gene>
    <name evidence="15" type="ORF">QBZ16_002073</name>
</gene>
<evidence type="ECO:0000259" key="14">
    <source>
        <dbReference type="PROSITE" id="PS51194"/>
    </source>
</evidence>
<dbReference type="GO" id="GO:0003676">
    <property type="term" value="F:nucleic acid binding"/>
    <property type="evidence" value="ECO:0007669"/>
    <property type="project" value="InterPro"/>
</dbReference>
<evidence type="ECO:0000256" key="2">
    <source>
        <dbReference type="ARBA" id="ARBA00006092"/>
    </source>
</evidence>
<dbReference type="Gene3D" id="3.30.40.10">
    <property type="entry name" value="Zinc/RING finger domain, C3HC4 (zinc finger)"/>
    <property type="match status" value="1"/>
</dbReference>
<dbReference type="Pfam" id="PF04056">
    <property type="entry name" value="Ssl1"/>
    <property type="match status" value="1"/>
</dbReference>
<keyword evidence="10" id="KW-0804">Transcription</keyword>
<keyword evidence="8" id="KW-0067">ATP-binding</keyword>
<keyword evidence="9" id="KW-0805">Transcription regulation</keyword>
<dbReference type="SMART" id="SM00490">
    <property type="entry name" value="HELICc"/>
    <property type="match status" value="1"/>
</dbReference>
<dbReference type="InterPro" id="IPR012170">
    <property type="entry name" value="TFIIH_SSL1/p44"/>
</dbReference>
<dbReference type="Gene3D" id="3.40.50.410">
    <property type="entry name" value="von Willebrand factor, type A domain"/>
    <property type="match status" value="1"/>
</dbReference>
<evidence type="ECO:0000256" key="1">
    <source>
        <dbReference type="ARBA" id="ARBA00004123"/>
    </source>
</evidence>
<evidence type="ECO:0000256" key="10">
    <source>
        <dbReference type="ARBA" id="ARBA00023163"/>
    </source>
</evidence>
<dbReference type="Pfam" id="PF00270">
    <property type="entry name" value="DEAD"/>
    <property type="match status" value="1"/>
</dbReference>
<dbReference type="GO" id="GO:0005675">
    <property type="term" value="C:transcription factor TFIIH holo complex"/>
    <property type="evidence" value="ECO:0007669"/>
    <property type="project" value="TreeGrafter"/>
</dbReference>
<dbReference type="PROSITE" id="PS51194">
    <property type="entry name" value="HELICASE_CTER"/>
    <property type="match status" value="1"/>
</dbReference>
<evidence type="ECO:0000313" key="16">
    <source>
        <dbReference type="Proteomes" id="UP001255856"/>
    </source>
</evidence>
<sequence>MIGGDLNALESQLRRALAKEDYAAAAALRDTIAAASGVAGSQGSWEALGVPAWLADRASQLGFAIPTAIQRAAVPAVLSGRDVLLTSRPGSGKSLAFLLPALARLFPLEESDLEESDLEPRPLGPLLIVMAPARDLGKQLAILVSKLLGGPTRTSFDPGSESNLFRYRGPRGVVVRGLLLPDELEAAEAAGGLAGAHILVGTPDLIARAVAGAKGIVEHAEILVVDEADACVQRILVGASLADGVGAWIEQGWVDADALQCSVHDASSGSSLTRTQTLTRCSELPDSPPRILILINDEGLTLRAGQAIRGALWDLARLTVLLSRGAASAEALGAFRAGQSSLLVSTPAAVRGLDLPMLDAVFMLGCPDSPAAYVHAAGRVGRIGQSGAHKVVTVVASGEEEMRLRGIARAAGVALETAEAAPAQPLSELDGLQNLKKALEDLYDLAEEQLADQLAFEKEYEHDYSWEQLEEDEAGNLKAPDELGARRARRLRTLQAAHAARIRRGLIRFVQVVMDLSRAAAALDMRPMRAVVMANALSDFIRAFFDENPLSQLGIVVMRDGVAHTLTPLSSSPEAHIARLRASLKCSGDASLQNALDVALDGLAGVPPYGQREVLFLFAGLSSCDPGKTWAWDISTSIARAKTLQAQISVVALSAEVFVCKQMTQATGGRHSVALNESHLRDLVAEHAVPPPMPQGSKAYSLVQMGFPGRASTAPGASVFTGEDCKLMGGGYCCPRCGYFMEELPSECAVCGLTLVSSSHLSRSCHHLFPVPVFDEIQDAEQKVSSCGACGVPLLAGQMQLRCPQCRIVVCVDCDAYIHSVLHNCPGCEVVVP</sequence>
<dbReference type="Pfam" id="PF07975">
    <property type="entry name" value="C1_4"/>
    <property type="match status" value="1"/>
</dbReference>
<evidence type="ECO:0000256" key="3">
    <source>
        <dbReference type="ARBA" id="ARBA00022723"/>
    </source>
</evidence>
<evidence type="ECO:0000256" key="9">
    <source>
        <dbReference type="ARBA" id="ARBA00023015"/>
    </source>
</evidence>
<organism evidence="15 16">
    <name type="scientific">Prototheca wickerhamii</name>
    <dbReference type="NCBI Taxonomy" id="3111"/>
    <lineage>
        <taxon>Eukaryota</taxon>
        <taxon>Viridiplantae</taxon>
        <taxon>Chlorophyta</taxon>
        <taxon>core chlorophytes</taxon>
        <taxon>Trebouxiophyceae</taxon>
        <taxon>Chlorellales</taxon>
        <taxon>Chlorellaceae</taxon>
        <taxon>Prototheca</taxon>
    </lineage>
</organism>
<dbReference type="AlphaFoldDB" id="A0AAD9ILC0"/>
<dbReference type="SUPFAM" id="SSF57889">
    <property type="entry name" value="Cysteine-rich domain"/>
    <property type="match status" value="1"/>
</dbReference>
<dbReference type="SMART" id="SM01047">
    <property type="entry name" value="C1_4"/>
    <property type="match status" value="1"/>
</dbReference>
<dbReference type="SUPFAM" id="SSF52540">
    <property type="entry name" value="P-loop containing nucleoside triphosphate hydrolases"/>
    <property type="match status" value="2"/>
</dbReference>
<dbReference type="InterPro" id="IPR002035">
    <property type="entry name" value="VWF_A"/>
</dbReference>
<evidence type="ECO:0000313" key="15">
    <source>
        <dbReference type="EMBL" id="KAK2079678.1"/>
    </source>
</evidence>
<dbReference type="SMART" id="SM00487">
    <property type="entry name" value="DEXDc"/>
    <property type="match status" value="1"/>
</dbReference>
<dbReference type="Proteomes" id="UP001255856">
    <property type="component" value="Unassembled WGS sequence"/>
</dbReference>
<comment type="subcellular location">
    <subcellularLocation>
        <location evidence="1">Nucleus</location>
    </subcellularLocation>
</comment>
<keyword evidence="16" id="KW-1185">Reference proteome</keyword>
<dbReference type="InterPro" id="IPR027417">
    <property type="entry name" value="P-loop_NTPase"/>
</dbReference>
<dbReference type="PANTHER" id="PTHR12695">
    <property type="entry name" value="GENERAL TRANSCRIPTION FACTOR IIH SUBUNIT 2"/>
    <property type="match status" value="1"/>
</dbReference>
<dbReference type="EMBL" id="JASFZW010000002">
    <property type="protein sequence ID" value="KAK2079678.1"/>
    <property type="molecule type" value="Genomic_DNA"/>
</dbReference>
<dbReference type="InterPro" id="IPR014001">
    <property type="entry name" value="Helicase_ATP-bd"/>
</dbReference>
<dbReference type="Gene3D" id="3.40.50.300">
    <property type="entry name" value="P-loop containing nucleotide triphosphate hydrolases"/>
    <property type="match status" value="2"/>
</dbReference>
<keyword evidence="6" id="KW-0863">Zinc-finger</keyword>
<dbReference type="InterPro" id="IPR036465">
    <property type="entry name" value="vWFA_dom_sf"/>
</dbReference>
<evidence type="ECO:0000256" key="5">
    <source>
        <dbReference type="ARBA" id="ARBA00022763"/>
    </source>
</evidence>
<feature type="domain" description="Helicase C-terminal" evidence="14">
    <location>
        <begin position="273"/>
        <end position="429"/>
    </location>
</feature>
<dbReference type="GO" id="GO:0005524">
    <property type="term" value="F:ATP binding"/>
    <property type="evidence" value="ECO:0007669"/>
    <property type="project" value="UniProtKB-KW"/>
</dbReference>
<evidence type="ECO:0000256" key="7">
    <source>
        <dbReference type="ARBA" id="ARBA00022833"/>
    </source>
</evidence>
<proteinExistence type="inferred from homology"/>